<dbReference type="EC" id="2.6.1.16" evidence="2"/>
<reference evidence="5" key="1">
    <citation type="submission" date="2021-01" db="EMBL/GenBank/DDBJ databases">
        <title>Description of Breznakiella homolactica.</title>
        <authorList>
            <person name="Song Y."/>
            <person name="Brune A."/>
        </authorList>
    </citation>
    <scope>NUCLEOTIDE SEQUENCE</scope>
    <source>
        <strain evidence="5">RmG30</strain>
    </source>
</reference>
<comment type="catalytic activity">
    <reaction evidence="1">
        <text>D-fructose 6-phosphate + L-glutamine = D-glucosamine 6-phosphate + L-glutamate</text>
        <dbReference type="Rhea" id="RHEA:13237"/>
        <dbReference type="ChEBI" id="CHEBI:29985"/>
        <dbReference type="ChEBI" id="CHEBI:58359"/>
        <dbReference type="ChEBI" id="CHEBI:58725"/>
        <dbReference type="ChEBI" id="CHEBI:61527"/>
        <dbReference type="EC" id="2.6.1.16"/>
    </reaction>
</comment>
<dbReference type="GO" id="GO:0097367">
    <property type="term" value="F:carbohydrate derivative binding"/>
    <property type="evidence" value="ECO:0007669"/>
    <property type="project" value="InterPro"/>
</dbReference>
<feature type="domain" description="SIS" evidence="4">
    <location>
        <begin position="211"/>
        <end position="348"/>
    </location>
</feature>
<protein>
    <recommendedName>
        <fullName evidence="3">Glutamine--fructose-6-phosphate aminotransferase [isomerizing]</fullName>
        <ecNumber evidence="2">2.6.1.16</ecNumber>
    </recommendedName>
</protein>
<proteinExistence type="predicted"/>
<accession>A0A7T7XRP0</accession>
<dbReference type="PANTHER" id="PTHR10937:SF0">
    <property type="entry name" value="GLUTAMINE--FRUCTOSE-6-PHOSPHATE TRANSAMINASE (ISOMERIZING)"/>
    <property type="match status" value="1"/>
</dbReference>
<dbReference type="EMBL" id="CP067089">
    <property type="protein sequence ID" value="QQO11158.1"/>
    <property type="molecule type" value="Genomic_DNA"/>
</dbReference>
<dbReference type="PANTHER" id="PTHR10937">
    <property type="entry name" value="GLUCOSAMINE--FRUCTOSE-6-PHOSPHATE AMINOTRANSFERASE, ISOMERIZING"/>
    <property type="match status" value="1"/>
</dbReference>
<evidence type="ECO:0000313" key="5">
    <source>
        <dbReference type="EMBL" id="QQO11158.1"/>
    </source>
</evidence>
<dbReference type="GO" id="GO:0006487">
    <property type="term" value="P:protein N-linked glycosylation"/>
    <property type="evidence" value="ECO:0007669"/>
    <property type="project" value="TreeGrafter"/>
</dbReference>
<organism evidence="5 6">
    <name type="scientific">Breznakiella homolactica</name>
    <dbReference type="NCBI Taxonomy" id="2798577"/>
    <lineage>
        <taxon>Bacteria</taxon>
        <taxon>Pseudomonadati</taxon>
        <taxon>Spirochaetota</taxon>
        <taxon>Spirochaetia</taxon>
        <taxon>Spirochaetales</taxon>
        <taxon>Breznakiellaceae</taxon>
        <taxon>Breznakiella</taxon>
    </lineage>
</organism>
<sequence length="377" mass="41386">MRLDYQLATDQLSTLQDLYTETFPEIDRRLRNLFTAGDLLSVKKVYVVGDGDSCHAALASKNAFMRLTNVEYFAVPAMKFLAYEVDCIRDYSPNQSMVIGVSASGESKRVVQALQRTREKAPDTRIVAMVGNPESSAAKAADSVYDISIPELGRAPGIRTYGASLFGLAALAIRIGEIQNKYHMNEANAMRKLIAAQGSFIPKIIEDSNTVSEKITKWAKSPFFMTAGCGSHFGTAAFSAAKLMEIAGVYCIPQDLEEWMHVERFTYPVDTPLIVIAPGGASFNHALKLMETAKQIGHPVIAVTDQPEHGSIAARADAVIPVSGSLDEHFKQFLFYIPSVLIGAVLAKELDRGMFMSGDESIREPRAVMTRYLKEEV</sequence>
<name>A0A7T7XRP0_9SPIR</name>
<dbReference type="Pfam" id="PF01380">
    <property type="entry name" value="SIS"/>
    <property type="match status" value="2"/>
</dbReference>
<dbReference type="GO" id="GO:0006047">
    <property type="term" value="P:UDP-N-acetylglucosamine metabolic process"/>
    <property type="evidence" value="ECO:0007669"/>
    <property type="project" value="TreeGrafter"/>
</dbReference>
<evidence type="ECO:0000313" key="6">
    <source>
        <dbReference type="Proteomes" id="UP000595917"/>
    </source>
</evidence>
<dbReference type="RefSeq" id="WP_215628467.1">
    <property type="nucleotide sequence ID" value="NZ_CP067089.2"/>
</dbReference>
<dbReference type="AlphaFoldDB" id="A0A7T7XRP0"/>
<dbReference type="Gene3D" id="3.40.50.10490">
    <property type="entry name" value="Glucose-6-phosphate isomerase like protein, domain 1"/>
    <property type="match status" value="2"/>
</dbReference>
<dbReference type="SUPFAM" id="SSF53697">
    <property type="entry name" value="SIS domain"/>
    <property type="match status" value="1"/>
</dbReference>
<dbReference type="KEGG" id="bhc:JFL75_09675"/>
<dbReference type="GO" id="GO:0006002">
    <property type="term" value="P:fructose 6-phosphate metabolic process"/>
    <property type="evidence" value="ECO:0007669"/>
    <property type="project" value="TreeGrafter"/>
</dbReference>
<dbReference type="GO" id="GO:0004360">
    <property type="term" value="F:glutamine-fructose-6-phosphate transaminase (isomerizing) activity"/>
    <property type="evidence" value="ECO:0007669"/>
    <property type="project" value="UniProtKB-EC"/>
</dbReference>
<evidence type="ECO:0000256" key="1">
    <source>
        <dbReference type="ARBA" id="ARBA00001031"/>
    </source>
</evidence>
<evidence type="ECO:0000256" key="2">
    <source>
        <dbReference type="ARBA" id="ARBA00012916"/>
    </source>
</evidence>
<dbReference type="PROSITE" id="PS51464">
    <property type="entry name" value="SIS"/>
    <property type="match status" value="2"/>
</dbReference>
<keyword evidence="6" id="KW-1185">Reference proteome</keyword>
<dbReference type="Proteomes" id="UP000595917">
    <property type="component" value="Chromosome"/>
</dbReference>
<gene>
    <name evidence="5" type="ORF">JFL75_09675</name>
</gene>
<evidence type="ECO:0000259" key="4">
    <source>
        <dbReference type="PROSITE" id="PS51464"/>
    </source>
</evidence>
<feature type="domain" description="SIS" evidence="4">
    <location>
        <begin position="35"/>
        <end position="181"/>
    </location>
</feature>
<dbReference type="InterPro" id="IPR046348">
    <property type="entry name" value="SIS_dom_sf"/>
</dbReference>
<evidence type="ECO:0000256" key="3">
    <source>
        <dbReference type="ARBA" id="ARBA00016090"/>
    </source>
</evidence>
<dbReference type="InterPro" id="IPR001347">
    <property type="entry name" value="SIS_dom"/>
</dbReference>